<sequence>MNENRSLTRLNWEFNNYHKFAKCPCVSKSYCLSHDMLEEDLANLKYYNSPGKEGGTHCNSCVCLHLKDLKPGTLVDVYLSNGHNFSNVYFAHLDLQNYCVHFLQVNRGRTVPIMIACSRIDAVRKTNPTI</sequence>
<evidence type="ECO:0000313" key="2">
    <source>
        <dbReference type="Proteomes" id="UP000037977"/>
    </source>
</evidence>
<gene>
    <name evidence="1" type="ORF">ADM90_14035</name>
</gene>
<evidence type="ECO:0000313" key="1">
    <source>
        <dbReference type="EMBL" id="KOY81527.1"/>
    </source>
</evidence>
<keyword evidence="2" id="KW-1185">Reference proteome</keyword>
<dbReference type="EMBL" id="LGCI01000009">
    <property type="protein sequence ID" value="KOY81527.1"/>
    <property type="molecule type" value="Genomic_DNA"/>
</dbReference>
<dbReference type="OrthoDB" id="2736249at2"/>
<comment type="caution">
    <text evidence="1">The sequence shown here is derived from an EMBL/GenBank/DDBJ whole genome shotgun (WGS) entry which is preliminary data.</text>
</comment>
<organism evidence="1 2">
    <name type="scientific">Lysinibacillus macroides</name>
    <dbReference type="NCBI Taxonomy" id="33935"/>
    <lineage>
        <taxon>Bacteria</taxon>
        <taxon>Bacillati</taxon>
        <taxon>Bacillota</taxon>
        <taxon>Bacilli</taxon>
        <taxon>Bacillales</taxon>
        <taxon>Bacillaceae</taxon>
        <taxon>Lysinibacillus</taxon>
    </lineage>
</organism>
<dbReference type="PATRIC" id="fig|33935.3.peg.4818"/>
<protein>
    <submittedName>
        <fullName evidence="1">Uncharacterized protein</fullName>
    </submittedName>
</protein>
<dbReference type="AlphaFoldDB" id="A0A0N0UWL1"/>
<name>A0A0N0UWL1_9BACI</name>
<reference evidence="1 2" key="1">
    <citation type="submission" date="2015-07" db="EMBL/GenBank/DDBJ databases">
        <title>Genome sequencing project for genomic taxonomy and phylogenomics of Bacillus-like bacteria.</title>
        <authorList>
            <person name="Liu B."/>
            <person name="Wang J."/>
            <person name="Zhu Y."/>
            <person name="Liu G."/>
            <person name="Chen Q."/>
            <person name="Chen Z."/>
            <person name="Che J."/>
            <person name="Ge C."/>
            <person name="Shi H."/>
            <person name="Pan Z."/>
            <person name="Liu X."/>
        </authorList>
    </citation>
    <scope>NUCLEOTIDE SEQUENCE [LARGE SCALE GENOMIC DNA]</scope>
    <source>
        <strain evidence="1 2">DSM 54</strain>
    </source>
</reference>
<proteinExistence type="predicted"/>
<accession>A0A0N0UWL1</accession>
<dbReference type="RefSeq" id="WP_053995584.1">
    <property type="nucleotide sequence ID" value="NZ_CP065643.1"/>
</dbReference>
<dbReference type="Proteomes" id="UP000037977">
    <property type="component" value="Unassembled WGS sequence"/>
</dbReference>